<keyword evidence="1" id="KW-1133">Transmembrane helix</keyword>
<dbReference type="RefSeq" id="WP_007579213.1">
    <property type="nucleotide sequence ID" value="NZ_AGUD01000316.1"/>
</dbReference>
<gene>
    <name evidence="2" type="ORF">PAI11_43010</name>
</gene>
<accession>H0EBR8</accession>
<keyword evidence="3" id="KW-1185">Reference proteome</keyword>
<keyword evidence="1" id="KW-0472">Membrane</keyword>
<comment type="caution">
    <text evidence="2">The sequence shown here is derived from an EMBL/GenBank/DDBJ whole genome shotgun (WGS) entry which is preliminary data.</text>
</comment>
<dbReference type="AlphaFoldDB" id="H0EBR8"/>
<feature type="transmembrane region" description="Helical" evidence="1">
    <location>
        <begin position="56"/>
        <end position="81"/>
    </location>
</feature>
<proteinExistence type="predicted"/>
<sequence length="90" mass="9130">MSTAPSLPARRRPSAGPTVAERRGIALAAIAALLLVVGLTVRRAEAAGSGVLDPRLAGLLVDLVPLFTALVAVGLAVALLARRAQDGRGR</sequence>
<dbReference type="Proteomes" id="UP000005143">
    <property type="component" value="Unassembled WGS sequence"/>
</dbReference>
<name>H0EBR8_9ACTN</name>
<evidence type="ECO:0000313" key="3">
    <source>
        <dbReference type="Proteomes" id="UP000005143"/>
    </source>
</evidence>
<organism evidence="2 3">
    <name type="scientific">Patulibacter medicamentivorans</name>
    <dbReference type="NCBI Taxonomy" id="1097667"/>
    <lineage>
        <taxon>Bacteria</taxon>
        <taxon>Bacillati</taxon>
        <taxon>Actinomycetota</taxon>
        <taxon>Thermoleophilia</taxon>
        <taxon>Solirubrobacterales</taxon>
        <taxon>Patulibacteraceae</taxon>
        <taxon>Patulibacter</taxon>
    </lineage>
</organism>
<evidence type="ECO:0000256" key="1">
    <source>
        <dbReference type="SAM" id="Phobius"/>
    </source>
</evidence>
<reference evidence="2 3" key="1">
    <citation type="journal article" date="2013" name="Biodegradation">
        <title>Quantitative proteomic analysis of ibuprofen-degrading Patulibacter sp. strain I11.</title>
        <authorList>
            <person name="Almeida B."/>
            <person name="Kjeldal H."/>
            <person name="Lolas I."/>
            <person name="Knudsen A.D."/>
            <person name="Carvalho G."/>
            <person name="Nielsen K.L."/>
            <person name="Barreto Crespo M.T."/>
            <person name="Stensballe A."/>
            <person name="Nielsen J.L."/>
        </authorList>
    </citation>
    <scope>NUCLEOTIDE SEQUENCE [LARGE SCALE GENOMIC DNA]</scope>
    <source>
        <strain evidence="2 3">I11</strain>
    </source>
</reference>
<dbReference type="EMBL" id="AGUD01000316">
    <property type="protein sequence ID" value="EHN08866.1"/>
    <property type="molecule type" value="Genomic_DNA"/>
</dbReference>
<evidence type="ECO:0000313" key="2">
    <source>
        <dbReference type="EMBL" id="EHN08866.1"/>
    </source>
</evidence>
<protein>
    <submittedName>
        <fullName evidence="2">Uncharacterized protein</fullName>
    </submittedName>
</protein>
<keyword evidence="1" id="KW-0812">Transmembrane</keyword>